<dbReference type="Proteomes" id="UP000274920">
    <property type="component" value="Unassembled WGS sequence"/>
</dbReference>
<name>A0A426DNV0_9FIRM</name>
<keyword evidence="2" id="KW-1185">Reference proteome</keyword>
<dbReference type="AlphaFoldDB" id="A0A426DNV0"/>
<dbReference type="RefSeq" id="WP_125129509.1">
    <property type="nucleotide sequence ID" value="NZ_RHJS01000002.1"/>
</dbReference>
<gene>
    <name evidence="1" type="ORF">EBB54_25835</name>
</gene>
<reference evidence="1" key="1">
    <citation type="submission" date="2018-10" db="EMBL/GenBank/DDBJ databases">
        <title>Schaedlerella arabinophila gen. nov. sp. nov., isolated from the mouse intestinal tract and comparative analysis with the genome of the closely related altered Schaedler flora strain ASF502.</title>
        <authorList>
            <person name="Miyake S."/>
            <person name="Soh M."/>
            <person name="Seedorf H."/>
        </authorList>
    </citation>
    <scope>NUCLEOTIDE SEQUENCE [LARGE SCALE GENOMIC DNA]</scope>
    <source>
        <strain evidence="1">DSM 106076</strain>
    </source>
</reference>
<proteinExistence type="predicted"/>
<protein>
    <submittedName>
        <fullName evidence="1">Uncharacterized protein</fullName>
    </submittedName>
</protein>
<organism evidence="1 2">
    <name type="scientific">Schaedlerella arabinosiphila</name>
    <dbReference type="NCBI Taxonomy" id="2044587"/>
    <lineage>
        <taxon>Bacteria</taxon>
        <taxon>Bacillati</taxon>
        <taxon>Bacillota</taxon>
        <taxon>Clostridia</taxon>
        <taxon>Lachnospirales</taxon>
        <taxon>Lachnospiraceae</taxon>
        <taxon>Schaedlerella</taxon>
    </lineage>
</organism>
<dbReference type="EMBL" id="RHJS01000002">
    <property type="protein sequence ID" value="RRK34371.1"/>
    <property type="molecule type" value="Genomic_DNA"/>
</dbReference>
<comment type="caution">
    <text evidence="1">The sequence shown here is derived from an EMBL/GenBank/DDBJ whole genome shotgun (WGS) entry which is preliminary data.</text>
</comment>
<evidence type="ECO:0000313" key="2">
    <source>
        <dbReference type="Proteomes" id="UP000274920"/>
    </source>
</evidence>
<evidence type="ECO:0000313" key="1">
    <source>
        <dbReference type="EMBL" id="RRK34371.1"/>
    </source>
</evidence>
<accession>A0A426DNV0</accession>
<sequence length="232" mass="26750">MAEYFDICGTRIAISAIKDFRTIKVEFIFRPVFRESKKLLMSAISRKKYEFAYMEPYAAIIGQQGHKSELGEYKPKTFKEALGKEISGAVIYTIADKLKLKAFKRQKYQCVNLAGRAFTAYLDDIPAKMMWADGRIAEVYKEDKLYTELNEITTPGVEYITALVIKANDVFCFYGNGVQVADAAYEFERLSWQQETFLNDKKSKKIGSSEKKELSLFHELHLPKKINREKRG</sequence>